<keyword evidence="7" id="KW-1185">Reference proteome</keyword>
<dbReference type="InterPro" id="IPR050129">
    <property type="entry name" value="Zn_alcohol_dh"/>
</dbReference>
<dbReference type="InterPro" id="IPR013149">
    <property type="entry name" value="ADH-like_C"/>
</dbReference>
<dbReference type="EMBL" id="ABOX02000004">
    <property type="protein sequence ID" value="EEF62404.1"/>
    <property type="molecule type" value="Genomic_DNA"/>
</dbReference>
<dbReference type="Pfam" id="PF08240">
    <property type="entry name" value="ADH_N"/>
    <property type="match status" value="1"/>
</dbReference>
<dbReference type="GO" id="GO:0008270">
    <property type="term" value="F:zinc ion binding"/>
    <property type="evidence" value="ECO:0007669"/>
    <property type="project" value="InterPro"/>
</dbReference>
<dbReference type="InterPro" id="IPR013154">
    <property type="entry name" value="ADH-like_N"/>
</dbReference>
<reference evidence="6 7" key="1">
    <citation type="journal article" date="2011" name="J. Bacteriol.">
        <title>Genome sequence of 'Pedosphaera parvula' Ellin514, an aerobic Verrucomicrobial isolate from pasture soil.</title>
        <authorList>
            <person name="Kant R."/>
            <person name="van Passel M.W."/>
            <person name="Sangwan P."/>
            <person name="Palva A."/>
            <person name="Lucas S."/>
            <person name="Copeland A."/>
            <person name="Lapidus A."/>
            <person name="Glavina Del Rio T."/>
            <person name="Dalin E."/>
            <person name="Tice H."/>
            <person name="Bruce D."/>
            <person name="Goodwin L."/>
            <person name="Pitluck S."/>
            <person name="Chertkov O."/>
            <person name="Larimer F.W."/>
            <person name="Land M.L."/>
            <person name="Hauser L."/>
            <person name="Brettin T.S."/>
            <person name="Detter J.C."/>
            <person name="Han S."/>
            <person name="de Vos W.M."/>
            <person name="Janssen P.H."/>
            <person name="Smidt H."/>
        </authorList>
    </citation>
    <scope>NUCLEOTIDE SEQUENCE [LARGE SCALE GENOMIC DNA]</scope>
    <source>
        <strain evidence="6 7">Ellin514</strain>
    </source>
</reference>
<proteinExistence type="inferred from homology"/>
<protein>
    <submittedName>
        <fullName evidence="6">Alcohol dehydrogenase GroES domain protein</fullName>
    </submittedName>
</protein>
<evidence type="ECO:0000313" key="7">
    <source>
        <dbReference type="Proteomes" id="UP000003688"/>
    </source>
</evidence>
<evidence type="ECO:0000256" key="4">
    <source>
        <dbReference type="RuleBase" id="RU361277"/>
    </source>
</evidence>
<dbReference type="InterPro" id="IPR002328">
    <property type="entry name" value="ADH_Zn_CS"/>
</dbReference>
<keyword evidence="2 4" id="KW-0862">Zinc</keyword>
<evidence type="ECO:0000313" key="6">
    <source>
        <dbReference type="EMBL" id="EEF62404.1"/>
    </source>
</evidence>
<dbReference type="Pfam" id="PF00107">
    <property type="entry name" value="ADH_zinc_N"/>
    <property type="match status" value="1"/>
</dbReference>
<sequence>MSVEIPKTMRAVVYRGVKNLQLESLPVPHIGAGDLLVKVAACGVCPTDIKKIHYGTVPPPRVFGHETAGVVVKVGSKVKGFRVGDRVALHHHVPCLKCHACRHHAFAQCEQYKRTGITAGFEPAGGGYAEYVQVKSFVLPGVVKIPKRNSFVEGAMQEPVNTVLKAVKRLNLLKGDIVLVAGQGPIGLMFTRLLALRGVKVVASDLLESRLQLAREWGASWAFKADARDYEDQVRKLTRGKGLDAAVIAVPSNQAVLQAQAQLRGGGQVLLFAHTRRGEQLGMDLSAICVDEKDLIGSYSSDFLLQKEVARLVFSRKLDVRRLITHTYPLEKTAEAVELAVNPKPDSMKVVVVQPS</sequence>
<dbReference type="InterPro" id="IPR011032">
    <property type="entry name" value="GroES-like_sf"/>
</dbReference>
<comment type="caution">
    <text evidence="6">The sequence shown here is derived from an EMBL/GenBank/DDBJ whole genome shotgun (WGS) entry which is preliminary data.</text>
</comment>
<comment type="similarity">
    <text evidence="4">Belongs to the zinc-containing alcohol dehydrogenase family.</text>
</comment>
<dbReference type="RefSeq" id="WP_007413284.1">
    <property type="nucleotide sequence ID" value="NZ_ABOX02000004.1"/>
</dbReference>
<dbReference type="Proteomes" id="UP000003688">
    <property type="component" value="Unassembled WGS sequence"/>
</dbReference>
<dbReference type="OrthoDB" id="9806940at2"/>
<dbReference type="SMART" id="SM00829">
    <property type="entry name" value="PKS_ER"/>
    <property type="match status" value="1"/>
</dbReference>
<dbReference type="AlphaFoldDB" id="B9XBT6"/>
<comment type="cofactor">
    <cofactor evidence="4">
        <name>Zn(2+)</name>
        <dbReference type="ChEBI" id="CHEBI:29105"/>
    </cofactor>
</comment>
<dbReference type="GO" id="GO:0016616">
    <property type="term" value="F:oxidoreductase activity, acting on the CH-OH group of donors, NAD or NADP as acceptor"/>
    <property type="evidence" value="ECO:0007669"/>
    <property type="project" value="UniProtKB-ARBA"/>
</dbReference>
<dbReference type="PROSITE" id="PS00059">
    <property type="entry name" value="ADH_ZINC"/>
    <property type="match status" value="1"/>
</dbReference>
<dbReference type="STRING" id="320771.Cflav_PD5039"/>
<name>B9XBT6_PEDPL</name>
<dbReference type="SUPFAM" id="SSF50129">
    <property type="entry name" value="GroES-like"/>
    <property type="match status" value="1"/>
</dbReference>
<dbReference type="PANTHER" id="PTHR43401:SF2">
    <property type="entry name" value="L-THREONINE 3-DEHYDROGENASE"/>
    <property type="match status" value="1"/>
</dbReference>
<evidence type="ECO:0000259" key="5">
    <source>
        <dbReference type="SMART" id="SM00829"/>
    </source>
</evidence>
<keyword evidence="3" id="KW-0560">Oxidoreductase</keyword>
<organism evidence="6 7">
    <name type="scientific">Pedosphaera parvula (strain Ellin514)</name>
    <dbReference type="NCBI Taxonomy" id="320771"/>
    <lineage>
        <taxon>Bacteria</taxon>
        <taxon>Pseudomonadati</taxon>
        <taxon>Verrucomicrobiota</taxon>
        <taxon>Pedosphaerae</taxon>
        <taxon>Pedosphaerales</taxon>
        <taxon>Pedosphaeraceae</taxon>
        <taxon>Pedosphaera</taxon>
    </lineage>
</organism>
<accession>B9XBT6</accession>
<evidence type="ECO:0000256" key="1">
    <source>
        <dbReference type="ARBA" id="ARBA00022723"/>
    </source>
</evidence>
<dbReference type="Gene3D" id="3.40.50.720">
    <property type="entry name" value="NAD(P)-binding Rossmann-like Domain"/>
    <property type="match status" value="1"/>
</dbReference>
<dbReference type="InterPro" id="IPR020843">
    <property type="entry name" value="ER"/>
</dbReference>
<evidence type="ECO:0000256" key="3">
    <source>
        <dbReference type="ARBA" id="ARBA00023002"/>
    </source>
</evidence>
<dbReference type="PANTHER" id="PTHR43401">
    <property type="entry name" value="L-THREONINE 3-DEHYDROGENASE"/>
    <property type="match status" value="1"/>
</dbReference>
<dbReference type="Gene3D" id="3.90.180.10">
    <property type="entry name" value="Medium-chain alcohol dehydrogenases, catalytic domain"/>
    <property type="match status" value="1"/>
</dbReference>
<keyword evidence="1 4" id="KW-0479">Metal-binding</keyword>
<evidence type="ECO:0000256" key="2">
    <source>
        <dbReference type="ARBA" id="ARBA00022833"/>
    </source>
</evidence>
<gene>
    <name evidence="6" type="ORF">Cflav_PD5039</name>
</gene>
<dbReference type="SUPFAM" id="SSF51735">
    <property type="entry name" value="NAD(P)-binding Rossmann-fold domains"/>
    <property type="match status" value="1"/>
</dbReference>
<feature type="domain" description="Enoyl reductase (ER)" evidence="5">
    <location>
        <begin position="16"/>
        <end position="352"/>
    </location>
</feature>
<dbReference type="InterPro" id="IPR036291">
    <property type="entry name" value="NAD(P)-bd_dom_sf"/>
</dbReference>